<protein>
    <submittedName>
        <fullName evidence="3">Protein CBG22564</fullName>
    </submittedName>
</protein>
<dbReference type="HOGENOM" id="CLU_523370_0_0_1"/>
<keyword evidence="4" id="KW-1185">Reference proteome</keyword>
<dbReference type="Pfam" id="PF07735">
    <property type="entry name" value="FBA_2"/>
    <property type="match status" value="2"/>
</dbReference>
<evidence type="ECO:0000259" key="1">
    <source>
        <dbReference type="Pfam" id="PF01827"/>
    </source>
</evidence>
<evidence type="ECO:0000313" key="3">
    <source>
        <dbReference type="EMBL" id="CAP39125.1"/>
    </source>
</evidence>
<dbReference type="AlphaFoldDB" id="A8Y2K1"/>
<organism evidence="3 4">
    <name type="scientific">Caenorhabditis briggsae</name>
    <dbReference type="NCBI Taxonomy" id="6238"/>
    <lineage>
        <taxon>Eukaryota</taxon>
        <taxon>Metazoa</taxon>
        <taxon>Ecdysozoa</taxon>
        <taxon>Nematoda</taxon>
        <taxon>Chromadorea</taxon>
        <taxon>Rhabditida</taxon>
        <taxon>Rhabditina</taxon>
        <taxon>Rhabditomorpha</taxon>
        <taxon>Rhabditoidea</taxon>
        <taxon>Rhabditidae</taxon>
        <taxon>Peloderinae</taxon>
        <taxon>Caenorhabditis</taxon>
    </lineage>
</organism>
<evidence type="ECO:0000259" key="2">
    <source>
        <dbReference type="Pfam" id="PF07735"/>
    </source>
</evidence>
<dbReference type="InterPro" id="IPR012885">
    <property type="entry name" value="F-box_Sdz-33"/>
</dbReference>
<evidence type="ECO:0000313" key="4">
    <source>
        <dbReference type="Proteomes" id="UP000008549"/>
    </source>
</evidence>
<proteinExistence type="predicted"/>
<dbReference type="Gene3D" id="3.80.10.10">
    <property type="entry name" value="Ribonuclease Inhibitor"/>
    <property type="match status" value="1"/>
</dbReference>
<feature type="non-terminal residue" evidence="3">
    <location>
        <position position="521"/>
    </location>
</feature>
<name>A8Y2K1_CAEBR</name>
<dbReference type="InterPro" id="IPR032675">
    <property type="entry name" value="LRR_dom_sf"/>
</dbReference>
<dbReference type="PANTHER" id="PTHR21503:SF52">
    <property type="entry name" value="F-BOX DOMAIN-CONTAINING PROTEIN"/>
    <property type="match status" value="1"/>
</dbReference>
<dbReference type="Proteomes" id="UP000008549">
    <property type="component" value="Unassembled WGS sequence"/>
</dbReference>
<reference evidence="3 4" key="1">
    <citation type="journal article" date="2003" name="PLoS Biol.">
        <title>The genome sequence of Caenorhabditis briggsae: a platform for comparative genomics.</title>
        <authorList>
            <person name="Stein L.D."/>
            <person name="Bao Z."/>
            <person name="Blasiar D."/>
            <person name="Blumenthal T."/>
            <person name="Brent M.R."/>
            <person name="Chen N."/>
            <person name="Chinwalla A."/>
            <person name="Clarke L."/>
            <person name="Clee C."/>
            <person name="Coghlan A."/>
            <person name="Coulson A."/>
            <person name="D'Eustachio P."/>
            <person name="Fitch D.H."/>
            <person name="Fulton L.A."/>
            <person name="Fulton R.E."/>
            <person name="Griffiths-Jones S."/>
            <person name="Harris T.W."/>
            <person name="Hillier L.W."/>
            <person name="Kamath R."/>
            <person name="Kuwabara P.E."/>
            <person name="Mardis E.R."/>
            <person name="Marra M.A."/>
            <person name="Miner T.L."/>
            <person name="Minx P."/>
            <person name="Mullikin J.C."/>
            <person name="Plumb R.W."/>
            <person name="Rogers J."/>
            <person name="Schein J.E."/>
            <person name="Sohrmann M."/>
            <person name="Spieth J."/>
            <person name="Stajich J.E."/>
            <person name="Wei C."/>
            <person name="Willey D."/>
            <person name="Wilson R.K."/>
            <person name="Durbin R."/>
            <person name="Waterston R.H."/>
        </authorList>
    </citation>
    <scope>NUCLEOTIDE SEQUENCE [LARGE SCALE GENOMIC DNA]</scope>
    <source>
        <strain evidence="3 4">AF16</strain>
    </source>
</reference>
<accession>A8Y2K1</accession>
<gene>
    <name evidence="3 5" type="ORF">CBG22564</name>
    <name evidence="3" type="ORF">CBG_22564</name>
</gene>
<feature type="domain" description="Sdz-33 F-box" evidence="2">
    <location>
        <begin position="265"/>
        <end position="321"/>
    </location>
</feature>
<reference evidence="3 4" key="2">
    <citation type="journal article" date="2011" name="PLoS Genet.">
        <title>Caenorhabditis briggsae recombinant inbred line genotypes reveal inter-strain incompatibility and the evolution of recombination.</title>
        <authorList>
            <person name="Ross J.A."/>
            <person name="Koboldt D.C."/>
            <person name="Staisch J.E."/>
            <person name="Chamberlin H.M."/>
            <person name="Gupta B.P."/>
            <person name="Miller R.D."/>
            <person name="Baird S.E."/>
            <person name="Haag E.S."/>
        </authorList>
    </citation>
    <scope>NUCLEOTIDE SEQUENCE [LARGE SCALE GENOMIC DNA]</scope>
    <source>
        <strain evidence="3 4">AF16</strain>
    </source>
</reference>
<dbReference type="PANTHER" id="PTHR21503">
    <property type="entry name" value="F-BOX-CONTAINING HYPOTHETICAL PROTEIN C.ELEGANS"/>
    <property type="match status" value="1"/>
</dbReference>
<dbReference type="RefSeq" id="XP_002649073.1">
    <property type="nucleotide sequence ID" value="XM_002649027.1"/>
</dbReference>
<dbReference type="CTD" id="8591089"/>
<dbReference type="SUPFAM" id="SSF52047">
    <property type="entry name" value="RNI-like"/>
    <property type="match status" value="1"/>
</dbReference>
<dbReference type="InterPro" id="IPR002900">
    <property type="entry name" value="DUF38/FTH_CAE_spp"/>
</dbReference>
<feature type="domain" description="DUF38" evidence="1">
    <location>
        <begin position="125"/>
        <end position="258"/>
    </location>
</feature>
<feature type="domain" description="Sdz-33 F-box" evidence="2">
    <location>
        <begin position="364"/>
        <end position="420"/>
    </location>
</feature>
<dbReference type="Pfam" id="PF01827">
    <property type="entry name" value="FTH"/>
    <property type="match status" value="1"/>
</dbReference>
<dbReference type="KEGG" id="cbr:CBG_22564"/>
<dbReference type="EMBL" id="HE601538">
    <property type="protein sequence ID" value="CAP39125.1"/>
    <property type="molecule type" value="Genomic_DNA"/>
</dbReference>
<evidence type="ECO:0000313" key="5">
    <source>
        <dbReference type="WormBase" id="CBG22564"/>
    </source>
</evidence>
<sequence>MPSVYEYLTDQQKNNIMRIHVEIAPDYIKLILGLQSLYGKTNYYINYEKFGSNTTIVMFDKEDLDPIQHNFVDVFLEDLEMLMVHRKTVLSYICIDYFRATVDDRARICERLEMSLKLRSTAFPVEQAEFRRTTIAQAASFTRLLDRAKLSKVVLWQIVDPENLERFLNEFKSEKANNDGNFISIHVTEEFRFELDQISQTKQWKSAEQLICKHLTIETPIQEMNVLHFADLEILVEALSSEDVAYLKTEVSNVPENFVIPFEAQSIRVFPAPWITFNHLDSMRNCVSIELSGSNLTNEDIQKFIDNWKQGRYPNLQWLSVESTKFTDNFSIDGLESLEDTSNICEQREVSNVPENFVIPFEAQSIRVFPAPWITFNHLDSMRNCVSIELSGSNLTNEDIQKFIDNWKQGRYPNLQWLSVESTKFTDNFSIDGLESLEDTSNICEQRILVPVFIYIAMKPSHQDACATICMCIRSQSISDWFIGNSTILRLFLSEHREILEFLQKNGELDSGSCLCMFNFR</sequence>
<dbReference type="WormBase" id="CBG22564">
    <property type="protein sequence ID" value="CBP48067"/>
    <property type="gene ID" value="WBGene00041096"/>
</dbReference>
<dbReference type="GeneID" id="8591089"/>